<comment type="caution">
    <text evidence="1">The sequence shown here is derived from an EMBL/GenBank/DDBJ whole genome shotgun (WGS) entry which is preliminary data.</text>
</comment>
<accession>A0A7W7TZJ6</accession>
<organism evidence="1 2">
    <name type="scientific">Streptomyces nymphaeiformis</name>
    <dbReference type="NCBI Taxonomy" id="2663842"/>
    <lineage>
        <taxon>Bacteria</taxon>
        <taxon>Bacillati</taxon>
        <taxon>Actinomycetota</taxon>
        <taxon>Actinomycetes</taxon>
        <taxon>Kitasatosporales</taxon>
        <taxon>Streptomycetaceae</taxon>
        <taxon>Streptomyces</taxon>
    </lineage>
</organism>
<dbReference type="EMBL" id="JACHJY010000004">
    <property type="protein sequence ID" value="MBB4982284.1"/>
    <property type="molecule type" value="Genomic_DNA"/>
</dbReference>
<gene>
    <name evidence="1" type="ORF">GGE06_003194</name>
</gene>
<proteinExistence type="predicted"/>
<protein>
    <submittedName>
        <fullName evidence="1">Uncharacterized protein</fullName>
    </submittedName>
</protein>
<evidence type="ECO:0000313" key="1">
    <source>
        <dbReference type="EMBL" id="MBB4982284.1"/>
    </source>
</evidence>
<dbReference type="RefSeq" id="WP_246532582.1">
    <property type="nucleotide sequence ID" value="NZ_JACHJY010000004.1"/>
</dbReference>
<sequence length="180" mass="20187">MEALAGYWQPPSAIERGPYEARLRGNWPVYYDSVADLHPPQPRHTADQPDVTIFSPYRDPRTRSACLAVHTAGMLPAPVPDPVFVIRDLGWFERVREPGDPAYLVVNPGSPCEGVLPATPEGRALWRYHFEKSDRPVGLAHGVVRIPWPGTSREPSPRTTGGRPRRAWFVCVRRRPPSHG</sequence>
<reference evidence="1 2" key="1">
    <citation type="submission" date="2020-08" db="EMBL/GenBank/DDBJ databases">
        <title>Genomic Encyclopedia of Type Strains, Phase III (KMG-III): the genomes of soil and plant-associated and newly described type strains.</title>
        <authorList>
            <person name="Whitman W."/>
        </authorList>
    </citation>
    <scope>NUCLEOTIDE SEQUENCE [LARGE SCALE GENOMIC DNA]</scope>
    <source>
        <strain evidence="1 2">SFB5A</strain>
    </source>
</reference>
<evidence type="ECO:0000313" key="2">
    <source>
        <dbReference type="Proteomes" id="UP000582643"/>
    </source>
</evidence>
<dbReference type="AlphaFoldDB" id="A0A7W7TZJ6"/>
<keyword evidence="2" id="KW-1185">Reference proteome</keyword>
<name>A0A7W7TZJ6_9ACTN</name>
<dbReference type="Proteomes" id="UP000582643">
    <property type="component" value="Unassembled WGS sequence"/>
</dbReference>